<proteinExistence type="predicted"/>
<protein>
    <submittedName>
        <fullName evidence="1">Uncharacterized protein</fullName>
    </submittedName>
</protein>
<dbReference type="Proteomes" id="UP000798602">
    <property type="component" value="Unassembled WGS sequence"/>
</dbReference>
<reference evidence="2" key="1">
    <citation type="submission" date="2020-01" db="EMBL/GenBank/DDBJ databases">
        <title>Sphingomonas sp. strain CSW-10.</title>
        <authorList>
            <person name="Chen W.-M."/>
        </authorList>
    </citation>
    <scope>NUCLEOTIDE SEQUENCE [LARGE SCALE GENOMIC DNA]</scope>
    <source>
        <strain evidence="2">NST-5</strain>
    </source>
</reference>
<dbReference type="Pfam" id="PF22000">
    <property type="entry name" value="DUF6929"/>
    <property type="match status" value="1"/>
</dbReference>
<comment type="caution">
    <text evidence="1">The sequence shown here is derived from an EMBL/GenBank/DDBJ whole genome shotgun (WGS) entry which is preliminary data.</text>
</comment>
<keyword evidence="2" id="KW-1185">Reference proteome</keyword>
<sequence>MKKLKLELFLKIIGIGSASGLIFKDNHLFIISDNASVLYQHYLDENQLQQHSVIEIPNAPTENIPKKIKPDFEAITTNGTDYFLFGSGSTQNRKKLIAFQPNTKKNTETDLTLLYEAMQNFAEINPENFNIEGVIYTEKCWYFFNRGNGDKSQNGIFIVTGNLTDEFSIVYNKIKLPKINKIPSSFTDAVWHNNTIYFLAAAENTSSTYHDGEVAGTLIGAINPEKMKVIFTRKISDKNKFEGLSFFRESENKIEFLLCEDNDSEVLSTEIFKLTLPK</sequence>
<accession>A0ABW9Z789</accession>
<dbReference type="RefSeq" id="WP_166536363.1">
    <property type="nucleotide sequence ID" value="NZ_JAABLM010000004.1"/>
</dbReference>
<evidence type="ECO:0000313" key="1">
    <source>
        <dbReference type="EMBL" id="NBL64539.1"/>
    </source>
</evidence>
<evidence type="ECO:0000313" key="2">
    <source>
        <dbReference type="Proteomes" id="UP000798602"/>
    </source>
</evidence>
<gene>
    <name evidence="1" type="ORF">GV828_04910</name>
</gene>
<dbReference type="InterPro" id="IPR053851">
    <property type="entry name" value="DUF6929"/>
</dbReference>
<dbReference type="EMBL" id="JAABLM010000004">
    <property type="protein sequence ID" value="NBL64539.1"/>
    <property type="molecule type" value="Genomic_DNA"/>
</dbReference>
<organism evidence="1 2">
    <name type="scientific">Flavobacterium ichthyis</name>
    <dbReference type="NCBI Taxonomy" id="2698827"/>
    <lineage>
        <taxon>Bacteria</taxon>
        <taxon>Pseudomonadati</taxon>
        <taxon>Bacteroidota</taxon>
        <taxon>Flavobacteriia</taxon>
        <taxon>Flavobacteriales</taxon>
        <taxon>Flavobacteriaceae</taxon>
        <taxon>Flavobacterium</taxon>
    </lineage>
</organism>
<name>A0ABW9Z789_9FLAO</name>